<protein>
    <recommendedName>
        <fullName evidence="3">N-acetyltransferase domain-containing protein</fullName>
    </recommendedName>
</protein>
<evidence type="ECO:0000313" key="2">
    <source>
        <dbReference type="Proteomes" id="UP000662747"/>
    </source>
</evidence>
<gene>
    <name evidence="1" type="ORF">JY651_09510</name>
</gene>
<dbReference type="Proteomes" id="UP000662747">
    <property type="component" value="Chromosome"/>
</dbReference>
<dbReference type="RefSeq" id="WP_206726700.1">
    <property type="nucleotide sequence ID" value="NZ_CP071090.1"/>
</dbReference>
<evidence type="ECO:0008006" key="3">
    <source>
        <dbReference type="Google" id="ProtNLM"/>
    </source>
</evidence>
<reference evidence="1 2" key="1">
    <citation type="submission" date="2021-02" db="EMBL/GenBank/DDBJ databases">
        <title>De Novo genome assembly of isolated myxobacteria.</title>
        <authorList>
            <person name="Stevens D.C."/>
        </authorList>
    </citation>
    <scope>NUCLEOTIDE SEQUENCE [LARGE SCALE GENOMIC DNA]</scope>
    <source>
        <strain evidence="2">SCPEA02</strain>
    </source>
</reference>
<dbReference type="EMBL" id="CP071090">
    <property type="protein sequence ID" value="QSQ25143.1"/>
    <property type="molecule type" value="Genomic_DNA"/>
</dbReference>
<accession>A0ABX7P3X0</accession>
<proteinExistence type="predicted"/>
<keyword evidence="2" id="KW-1185">Reference proteome</keyword>
<evidence type="ECO:0000313" key="1">
    <source>
        <dbReference type="EMBL" id="QSQ25143.1"/>
    </source>
</evidence>
<sequence>MTPIPYVPELHFEQIKGWLQLWNESMTQDALPRIGFIIPGRAAGFLYQTDSSVALIENLVAAPGMTREERSTYVDAIVAAICEEAAKRGFKILLGYTQLDAVVKRAERFGFKYIGSNFHLVALPLDAAEGTGT</sequence>
<name>A0ABX7P3X0_9BACT</name>
<organism evidence="1 2">
    <name type="scientific">Pyxidicoccus parkwayensis</name>
    <dbReference type="NCBI Taxonomy" id="2813578"/>
    <lineage>
        <taxon>Bacteria</taxon>
        <taxon>Pseudomonadati</taxon>
        <taxon>Myxococcota</taxon>
        <taxon>Myxococcia</taxon>
        <taxon>Myxococcales</taxon>
        <taxon>Cystobacterineae</taxon>
        <taxon>Myxococcaceae</taxon>
        <taxon>Pyxidicoccus</taxon>
    </lineage>
</organism>